<comment type="caution">
    <text evidence="2">The sequence shown here is derived from an EMBL/GenBank/DDBJ whole genome shotgun (WGS) entry which is preliminary data.</text>
</comment>
<proteinExistence type="predicted"/>
<accession>A0AAN7B599</accession>
<feature type="compositionally biased region" description="Basic and acidic residues" evidence="1">
    <location>
        <begin position="23"/>
        <end position="47"/>
    </location>
</feature>
<evidence type="ECO:0000256" key="1">
    <source>
        <dbReference type="SAM" id="MobiDB-lite"/>
    </source>
</evidence>
<evidence type="ECO:0000313" key="3">
    <source>
        <dbReference type="Proteomes" id="UP001301769"/>
    </source>
</evidence>
<reference evidence="2" key="2">
    <citation type="submission" date="2023-05" db="EMBL/GenBank/DDBJ databases">
        <authorList>
            <consortium name="Lawrence Berkeley National Laboratory"/>
            <person name="Steindorff A."/>
            <person name="Hensen N."/>
            <person name="Bonometti L."/>
            <person name="Westerberg I."/>
            <person name="Brannstrom I.O."/>
            <person name="Guillou S."/>
            <person name="Cros-Aarteil S."/>
            <person name="Calhoun S."/>
            <person name="Haridas S."/>
            <person name="Kuo A."/>
            <person name="Mondo S."/>
            <person name="Pangilinan J."/>
            <person name="Riley R."/>
            <person name="Labutti K."/>
            <person name="Andreopoulos B."/>
            <person name="Lipzen A."/>
            <person name="Chen C."/>
            <person name="Yanf M."/>
            <person name="Daum C."/>
            <person name="Ng V."/>
            <person name="Clum A."/>
            <person name="Ohm R."/>
            <person name="Martin F."/>
            <person name="Silar P."/>
            <person name="Natvig D."/>
            <person name="Lalanne C."/>
            <person name="Gautier V."/>
            <person name="Ament-Velasquez S.L."/>
            <person name="Kruys A."/>
            <person name="Hutchinson M.I."/>
            <person name="Powell A.J."/>
            <person name="Barry K."/>
            <person name="Miller A.N."/>
            <person name="Grigoriev I.V."/>
            <person name="Debuchy R."/>
            <person name="Gladieux P."/>
            <person name="Thoren M.H."/>
            <person name="Johannesson H."/>
        </authorList>
    </citation>
    <scope>NUCLEOTIDE SEQUENCE</scope>
    <source>
        <strain evidence="2">PSN293</strain>
    </source>
</reference>
<organism evidence="2 3">
    <name type="scientific">Rhypophila decipiens</name>
    <dbReference type="NCBI Taxonomy" id="261697"/>
    <lineage>
        <taxon>Eukaryota</taxon>
        <taxon>Fungi</taxon>
        <taxon>Dikarya</taxon>
        <taxon>Ascomycota</taxon>
        <taxon>Pezizomycotina</taxon>
        <taxon>Sordariomycetes</taxon>
        <taxon>Sordariomycetidae</taxon>
        <taxon>Sordariales</taxon>
        <taxon>Naviculisporaceae</taxon>
        <taxon>Rhypophila</taxon>
    </lineage>
</organism>
<feature type="compositionally biased region" description="Basic residues" evidence="1">
    <location>
        <begin position="166"/>
        <end position="175"/>
    </location>
</feature>
<evidence type="ECO:0000313" key="2">
    <source>
        <dbReference type="EMBL" id="KAK4210804.1"/>
    </source>
</evidence>
<feature type="compositionally biased region" description="Low complexity" evidence="1">
    <location>
        <begin position="7"/>
        <end position="21"/>
    </location>
</feature>
<dbReference type="EMBL" id="MU858165">
    <property type="protein sequence ID" value="KAK4210804.1"/>
    <property type="molecule type" value="Genomic_DNA"/>
</dbReference>
<reference evidence="2" key="1">
    <citation type="journal article" date="2023" name="Mol. Phylogenet. Evol.">
        <title>Genome-scale phylogeny and comparative genomics of the fungal order Sordariales.</title>
        <authorList>
            <person name="Hensen N."/>
            <person name="Bonometti L."/>
            <person name="Westerberg I."/>
            <person name="Brannstrom I.O."/>
            <person name="Guillou S."/>
            <person name="Cros-Aarteil S."/>
            <person name="Calhoun S."/>
            <person name="Haridas S."/>
            <person name="Kuo A."/>
            <person name="Mondo S."/>
            <person name="Pangilinan J."/>
            <person name="Riley R."/>
            <person name="LaButti K."/>
            <person name="Andreopoulos B."/>
            <person name="Lipzen A."/>
            <person name="Chen C."/>
            <person name="Yan M."/>
            <person name="Daum C."/>
            <person name="Ng V."/>
            <person name="Clum A."/>
            <person name="Steindorff A."/>
            <person name="Ohm R.A."/>
            <person name="Martin F."/>
            <person name="Silar P."/>
            <person name="Natvig D.O."/>
            <person name="Lalanne C."/>
            <person name="Gautier V."/>
            <person name="Ament-Velasquez S.L."/>
            <person name="Kruys A."/>
            <person name="Hutchinson M.I."/>
            <person name="Powell A.J."/>
            <person name="Barry K."/>
            <person name="Miller A.N."/>
            <person name="Grigoriev I.V."/>
            <person name="Debuchy R."/>
            <person name="Gladieux P."/>
            <person name="Hiltunen Thoren M."/>
            <person name="Johannesson H."/>
        </authorList>
    </citation>
    <scope>NUCLEOTIDE SEQUENCE</scope>
    <source>
        <strain evidence="2">PSN293</strain>
    </source>
</reference>
<gene>
    <name evidence="2" type="ORF">QBC37DRAFT_376667</name>
</gene>
<name>A0AAN7B599_9PEZI</name>
<keyword evidence="3" id="KW-1185">Reference proteome</keyword>
<dbReference type="Proteomes" id="UP001301769">
    <property type="component" value="Unassembled WGS sequence"/>
</dbReference>
<feature type="region of interest" description="Disordered" evidence="1">
    <location>
        <begin position="1"/>
        <end position="67"/>
    </location>
</feature>
<protein>
    <submittedName>
        <fullName evidence="2">Uncharacterized protein</fullName>
    </submittedName>
</protein>
<feature type="region of interest" description="Disordered" evidence="1">
    <location>
        <begin position="148"/>
        <end position="175"/>
    </location>
</feature>
<dbReference type="AlphaFoldDB" id="A0AAN7B599"/>
<sequence length="175" mass="19803">MGNCCPGTSSSSSYTSGSSYYDIPRHPTRNEYQAGDRTRYSRRHAQEDVINAPAPTHNRFNNARRPHAHYDTEGDYIQESIGLTPLPGTTRGYGLAPMPSSVRPVLWSYPSRHANFDYADQNGRGRRLNNAQPQQDPGAFRVISDRHQNPQGVSYHPPGQSQSFARARHRRHRSR</sequence>